<name>A0A9P9EX04_9HYPO</name>
<dbReference type="Proteomes" id="UP000717696">
    <property type="component" value="Unassembled WGS sequence"/>
</dbReference>
<reference evidence="2" key="1">
    <citation type="journal article" date="2021" name="Nat. Commun.">
        <title>Genetic determinants of endophytism in the Arabidopsis root mycobiome.</title>
        <authorList>
            <person name="Mesny F."/>
            <person name="Miyauchi S."/>
            <person name="Thiergart T."/>
            <person name="Pickel B."/>
            <person name="Atanasova L."/>
            <person name="Karlsson M."/>
            <person name="Huettel B."/>
            <person name="Barry K.W."/>
            <person name="Haridas S."/>
            <person name="Chen C."/>
            <person name="Bauer D."/>
            <person name="Andreopoulos W."/>
            <person name="Pangilinan J."/>
            <person name="LaButti K."/>
            <person name="Riley R."/>
            <person name="Lipzen A."/>
            <person name="Clum A."/>
            <person name="Drula E."/>
            <person name="Henrissat B."/>
            <person name="Kohler A."/>
            <person name="Grigoriev I.V."/>
            <person name="Martin F.M."/>
            <person name="Hacquard S."/>
        </authorList>
    </citation>
    <scope>NUCLEOTIDE SEQUENCE</scope>
    <source>
        <strain evidence="2">MPI-CAGE-AT-0021</strain>
    </source>
</reference>
<evidence type="ECO:0000313" key="3">
    <source>
        <dbReference type="Proteomes" id="UP000717696"/>
    </source>
</evidence>
<accession>A0A9P9EX04</accession>
<dbReference type="PANTHER" id="PTHR38788">
    <property type="entry name" value="CLR5 DOMAIN-CONTAINING PROTEIN"/>
    <property type="match status" value="1"/>
</dbReference>
<organism evidence="2 3">
    <name type="scientific">Dactylonectria estremocensis</name>
    <dbReference type="NCBI Taxonomy" id="1079267"/>
    <lineage>
        <taxon>Eukaryota</taxon>
        <taxon>Fungi</taxon>
        <taxon>Dikarya</taxon>
        <taxon>Ascomycota</taxon>
        <taxon>Pezizomycotina</taxon>
        <taxon>Sordariomycetes</taxon>
        <taxon>Hypocreomycetidae</taxon>
        <taxon>Hypocreales</taxon>
        <taxon>Nectriaceae</taxon>
        <taxon>Dactylonectria</taxon>
    </lineage>
</organism>
<comment type="caution">
    <text evidence="2">The sequence shown here is derived from an EMBL/GenBank/DDBJ whole genome shotgun (WGS) entry which is preliminary data.</text>
</comment>
<dbReference type="Pfam" id="PF14420">
    <property type="entry name" value="Clr5"/>
    <property type="match status" value="1"/>
</dbReference>
<dbReference type="AlphaFoldDB" id="A0A9P9EX04"/>
<evidence type="ECO:0000259" key="1">
    <source>
        <dbReference type="Pfam" id="PF14420"/>
    </source>
</evidence>
<protein>
    <submittedName>
        <fullName evidence="2">Clr5 domain-containing protein</fullName>
    </submittedName>
</protein>
<dbReference type="PANTHER" id="PTHR38788:SF3">
    <property type="entry name" value="CLR5 DOMAIN-CONTAINING PROTEIN"/>
    <property type="match status" value="1"/>
</dbReference>
<keyword evidence="3" id="KW-1185">Reference proteome</keyword>
<dbReference type="OrthoDB" id="5308957at2759"/>
<sequence length="275" mass="32146">MSANTHTEEQWVRLQPHITKLYSDEAKPLKEVMEIMEREYDFHATPRMYKHRLQNWGLDKKYKEKEVVQMSLLKQQRGAVGKQSLFFVRGRQVDWGQIEKYLHRRPDLQTKIKAGMLKMSSSNFDIVCRSPSPDPILHASNTLQYADELLRLLDGYYTSSLDDALSRHRAGQVRDYSVAIRCLKRLDQARTMIYADGLETGFQILNNALDDLRFVVRDEDATLIFNLCDVVTLFDQRHASLVTELLRHTYGILFITFGESHPLVWLLRRLMPLSE</sequence>
<gene>
    <name evidence="2" type="ORF">B0J13DRAFT_473696</name>
</gene>
<dbReference type="EMBL" id="JAGMUU010000008">
    <property type="protein sequence ID" value="KAH7146844.1"/>
    <property type="molecule type" value="Genomic_DNA"/>
</dbReference>
<feature type="domain" description="Clr5" evidence="1">
    <location>
        <begin position="8"/>
        <end position="60"/>
    </location>
</feature>
<proteinExistence type="predicted"/>
<feature type="non-terminal residue" evidence="2">
    <location>
        <position position="1"/>
    </location>
</feature>
<evidence type="ECO:0000313" key="2">
    <source>
        <dbReference type="EMBL" id="KAH7146844.1"/>
    </source>
</evidence>
<dbReference type="InterPro" id="IPR025676">
    <property type="entry name" value="Clr5_dom"/>
</dbReference>